<dbReference type="PANTHER" id="PTHR37507">
    <property type="entry name" value="SPORULATION PROTEIN YDCC"/>
    <property type="match status" value="1"/>
</dbReference>
<feature type="region of interest" description="Disordered" evidence="1">
    <location>
        <begin position="272"/>
        <end position="292"/>
    </location>
</feature>
<protein>
    <submittedName>
        <fullName evidence="3">Outer membrane lipoprotein-sorting protein</fullName>
    </submittedName>
</protein>
<reference evidence="3 4" key="1">
    <citation type="submission" date="2020-08" db="EMBL/GenBank/DDBJ databases">
        <title>Sequencing the genomes of 1000 actinobacteria strains.</title>
        <authorList>
            <person name="Klenk H.-P."/>
        </authorList>
    </citation>
    <scope>NUCLEOTIDE SEQUENCE [LARGE SCALE GENOMIC DNA]</scope>
    <source>
        <strain evidence="3 4">DSM 44936</strain>
    </source>
</reference>
<dbReference type="InterPro" id="IPR029046">
    <property type="entry name" value="LolA/LolB/LppX"/>
</dbReference>
<sequence>MPYNTTRAMRWGVPVAAAAVAGAALAAGPVIAAVQGDPTLPERTAAQLLAEVARTAQRAGPPVMSGTVVATTSLGLPSLPLPGGTSSSPLALLSGSHTVKVWYGGDDRVRIALPGTMSETDLIADGKGQAWLWRSDANTATRFTLPKPAAGHPSRPPSSLAPALTPDAMAAEVLKAAESGGTSVTVDNTQAVAGRSAYQLVLTPKQPESLVKEVRLALDGERYVPLRVQVYAKGTTEPAIEVGFTQVTFTAPAPENFAFTPPAGAKVEHKSFGMDAAPGGPWGDKGGPPSSAAKLRTFGSGWATVAELPFSAADLPQPSAGDRRPGGADPSQVLDGLLKTGKPVSGSWGSGRVIQTKLVTALITDDGRLLFGAVTPQALTEAAGRG</sequence>
<name>A0A7X0M6W0_9ACTN</name>
<dbReference type="RefSeq" id="WP_184982437.1">
    <property type="nucleotide sequence ID" value="NZ_BAAALO010000127.1"/>
</dbReference>
<evidence type="ECO:0000256" key="2">
    <source>
        <dbReference type="SAM" id="SignalP"/>
    </source>
</evidence>
<comment type="caution">
    <text evidence="3">The sequence shown here is derived from an EMBL/GenBank/DDBJ whole genome shotgun (WGS) entry which is preliminary data.</text>
</comment>
<dbReference type="Gene3D" id="2.50.20.10">
    <property type="entry name" value="Lipoprotein localisation LolA/LolB/LppX"/>
    <property type="match status" value="1"/>
</dbReference>
<accession>A0A7X0M6W0</accession>
<dbReference type="SUPFAM" id="SSF89392">
    <property type="entry name" value="Prokaryotic lipoproteins and lipoprotein localization factors"/>
    <property type="match status" value="1"/>
</dbReference>
<keyword evidence="2" id="KW-0732">Signal</keyword>
<gene>
    <name evidence="3" type="ORF">BJ992_003584</name>
</gene>
<feature type="chain" id="PRO_5030597850" evidence="2">
    <location>
        <begin position="33"/>
        <end position="386"/>
    </location>
</feature>
<proteinExistence type="predicted"/>
<dbReference type="Proteomes" id="UP000555564">
    <property type="component" value="Unassembled WGS sequence"/>
</dbReference>
<dbReference type="AlphaFoldDB" id="A0A7X0M6W0"/>
<evidence type="ECO:0000313" key="4">
    <source>
        <dbReference type="Proteomes" id="UP000555564"/>
    </source>
</evidence>
<organism evidence="3 4">
    <name type="scientific">Sphaerisporangium rubeum</name>
    <dbReference type="NCBI Taxonomy" id="321317"/>
    <lineage>
        <taxon>Bacteria</taxon>
        <taxon>Bacillati</taxon>
        <taxon>Actinomycetota</taxon>
        <taxon>Actinomycetes</taxon>
        <taxon>Streptosporangiales</taxon>
        <taxon>Streptosporangiaceae</taxon>
        <taxon>Sphaerisporangium</taxon>
    </lineage>
</organism>
<dbReference type="PANTHER" id="PTHR37507:SF2">
    <property type="entry name" value="SPORULATION PROTEIN YDCC"/>
    <property type="match status" value="1"/>
</dbReference>
<keyword evidence="3" id="KW-0449">Lipoprotein</keyword>
<evidence type="ECO:0000313" key="3">
    <source>
        <dbReference type="EMBL" id="MBB6474153.1"/>
    </source>
</evidence>
<feature type="signal peptide" evidence="2">
    <location>
        <begin position="1"/>
        <end position="32"/>
    </location>
</feature>
<dbReference type="EMBL" id="JACHIU010000001">
    <property type="protein sequence ID" value="MBB6474153.1"/>
    <property type="molecule type" value="Genomic_DNA"/>
</dbReference>
<dbReference type="InterPro" id="IPR052944">
    <property type="entry name" value="Sporulation_related"/>
</dbReference>
<keyword evidence="4" id="KW-1185">Reference proteome</keyword>
<evidence type="ECO:0000256" key="1">
    <source>
        <dbReference type="SAM" id="MobiDB-lite"/>
    </source>
</evidence>